<evidence type="ECO:0000259" key="3">
    <source>
        <dbReference type="PROSITE" id="PS50977"/>
    </source>
</evidence>
<dbReference type="PANTHER" id="PTHR30055:SF224">
    <property type="entry name" value="TRANSCRIPTIONAL REGULATOR TETR FAMILY"/>
    <property type="match status" value="1"/>
</dbReference>
<dbReference type="InterPro" id="IPR050109">
    <property type="entry name" value="HTH-type_TetR-like_transc_reg"/>
</dbReference>
<organism evidence="4 5">
    <name type="scientific">Shewanella japonica</name>
    <dbReference type="NCBI Taxonomy" id="93973"/>
    <lineage>
        <taxon>Bacteria</taxon>
        <taxon>Pseudomonadati</taxon>
        <taxon>Pseudomonadota</taxon>
        <taxon>Gammaproteobacteria</taxon>
        <taxon>Alteromonadales</taxon>
        <taxon>Shewanellaceae</taxon>
        <taxon>Shewanella</taxon>
    </lineage>
</organism>
<protein>
    <submittedName>
        <fullName evidence="4">TetR family transcriptional regulator</fullName>
    </submittedName>
</protein>
<dbReference type="PROSITE" id="PS01081">
    <property type="entry name" value="HTH_TETR_1"/>
    <property type="match status" value="1"/>
</dbReference>
<dbReference type="InterPro" id="IPR001647">
    <property type="entry name" value="HTH_TetR"/>
</dbReference>
<dbReference type="Pfam" id="PF00440">
    <property type="entry name" value="TetR_N"/>
    <property type="match status" value="1"/>
</dbReference>
<reference evidence="4 5" key="1">
    <citation type="submission" date="2017-03" db="EMBL/GenBank/DDBJ databases">
        <title>Genome sequencing of Shewanella japonica KCTC 22435.</title>
        <authorList>
            <person name="Kim K.M."/>
        </authorList>
    </citation>
    <scope>NUCLEOTIDE SEQUENCE [LARGE SCALE GENOMIC DNA]</scope>
    <source>
        <strain evidence="4 5">KCTC 22435</strain>
    </source>
</reference>
<evidence type="ECO:0000313" key="5">
    <source>
        <dbReference type="Proteomes" id="UP000191820"/>
    </source>
</evidence>
<accession>A0ABM6JF69</accession>
<keyword evidence="1 2" id="KW-0238">DNA-binding</keyword>
<dbReference type="Gene3D" id="1.10.357.10">
    <property type="entry name" value="Tetracycline Repressor, domain 2"/>
    <property type="match status" value="1"/>
</dbReference>
<name>A0ABM6JF69_9GAMM</name>
<dbReference type="InterPro" id="IPR009057">
    <property type="entry name" value="Homeodomain-like_sf"/>
</dbReference>
<dbReference type="Pfam" id="PF14246">
    <property type="entry name" value="TetR_C_7"/>
    <property type="match status" value="1"/>
</dbReference>
<dbReference type="Gene3D" id="1.10.10.60">
    <property type="entry name" value="Homeodomain-like"/>
    <property type="match status" value="1"/>
</dbReference>
<evidence type="ECO:0000256" key="2">
    <source>
        <dbReference type="PROSITE-ProRule" id="PRU00335"/>
    </source>
</evidence>
<dbReference type="InterPro" id="IPR039536">
    <property type="entry name" value="TetR_C_Proteobacteria"/>
</dbReference>
<dbReference type="InterPro" id="IPR023772">
    <property type="entry name" value="DNA-bd_HTH_TetR-type_CS"/>
</dbReference>
<feature type="DNA-binding region" description="H-T-H motif" evidence="2">
    <location>
        <begin position="33"/>
        <end position="52"/>
    </location>
</feature>
<feature type="domain" description="HTH tetR-type" evidence="3">
    <location>
        <begin position="10"/>
        <end position="70"/>
    </location>
</feature>
<dbReference type="PANTHER" id="PTHR30055">
    <property type="entry name" value="HTH-TYPE TRANSCRIPTIONAL REGULATOR RUTR"/>
    <property type="match status" value="1"/>
</dbReference>
<evidence type="ECO:0000313" key="4">
    <source>
        <dbReference type="EMBL" id="ARD20456.1"/>
    </source>
</evidence>
<dbReference type="SUPFAM" id="SSF46689">
    <property type="entry name" value="Homeodomain-like"/>
    <property type="match status" value="1"/>
</dbReference>
<gene>
    <name evidence="4" type="ORF">SJ2017_0107</name>
</gene>
<dbReference type="PRINTS" id="PR00455">
    <property type="entry name" value="HTHTETR"/>
</dbReference>
<dbReference type="RefSeq" id="WP_080914550.1">
    <property type="nucleotide sequence ID" value="NZ_CP020472.1"/>
</dbReference>
<dbReference type="EMBL" id="CP020472">
    <property type="protein sequence ID" value="ARD20456.1"/>
    <property type="molecule type" value="Genomic_DNA"/>
</dbReference>
<keyword evidence="5" id="KW-1185">Reference proteome</keyword>
<dbReference type="PROSITE" id="PS50977">
    <property type="entry name" value="HTH_TETR_2"/>
    <property type="match status" value="1"/>
</dbReference>
<sequence length="206" mass="23770">MPTEKMTLSQKKRAAIINAAKVTFTEFGVAATSMDKLAEVAGVSKRTVYNHFDTKEAIVMNLMADLWDRSFKHNVAEYQSNTPLLEQLSEVVFKEINFISSHEYIELTRMAIGHFFYTPESMNQEFQRVKKQESATMRWIRAAMADKKISVTNEELALQQIHSLIKGSCFWPQVMQFADRLNHDEQQEIANEVAKMFLCRYQNAST</sequence>
<proteinExistence type="predicted"/>
<dbReference type="Proteomes" id="UP000191820">
    <property type="component" value="Chromosome"/>
</dbReference>
<evidence type="ECO:0000256" key="1">
    <source>
        <dbReference type="ARBA" id="ARBA00023125"/>
    </source>
</evidence>